<feature type="domain" description="Glycosyltransferase 2-like" evidence="2">
    <location>
        <begin position="320"/>
        <end position="499"/>
    </location>
</feature>
<keyword evidence="4" id="KW-1185">Reference proteome</keyword>
<name>A0A9W4CKE5_9CYAN</name>
<evidence type="ECO:0000313" key="4">
    <source>
        <dbReference type="Proteomes" id="UP001153719"/>
    </source>
</evidence>
<dbReference type="PANTHER" id="PTHR43179:SF7">
    <property type="entry name" value="RHAMNOSYLTRANSFERASE WBBL"/>
    <property type="match status" value="1"/>
</dbReference>
<protein>
    <recommendedName>
        <fullName evidence="2">Glycosyltransferase 2-like domain-containing protein</fullName>
    </recommendedName>
</protein>
<dbReference type="AlphaFoldDB" id="A0A9W4CKE5"/>
<dbReference type="CDD" id="cd04184">
    <property type="entry name" value="GT2_RfbC_Mx_like"/>
    <property type="match status" value="1"/>
</dbReference>
<dbReference type="KEGG" id="ppsu:NO713_02425"/>
<dbReference type="Proteomes" id="UP001153719">
    <property type="component" value="Chromosome"/>
</dbReference>
<evidence type="ECO:0000313" key="3">
    <source>
        <dbReference type="EMBL" id="CAD5948893.1"/>
    </source>
</evidence>
<feature type="region of interest" description="Disordered" evidence="1">
    <location>
        <begin position="1"/>
        <end position="52"/>
    </location>
</feature>
<dbReference type="Pfam" id="PF00535">
    <property type="entry name" value="Glycos_transf_2"/>
    <property type="match status" value="2"/>
</dbReference>
<sequence>MKYNSIRSEAFTPHSPEGLTTSSEAFTPYSPEGLTTSSEAFTPHSHSPEGLTTKDFKYQPLISIIMPVYNTPEIFLREAIQSVLDQVYSNWELCIADDASTASHVKPILEEYQQQDSRIKVIFRTENGHISATSNSALELATGEFIGLLDHDDVLTPDALYEVVSLLNQHPEADMIYSDEDKLNEKGALTGHFFKPDWCPDSFLSRMYTCHFGVYRWQIINEIGGFRIGYEGSQDYDLVLRFTEKTDKIFHIPKILYHWRIHSSSAAGGTAAKPYAYEAAKRALQDAIDRRGEPGIVKDVPIYLGHYQIRYKILDYKRVSIIIPTRDLGEILNRCLESIFTLSIYPDYEVIVIDNGSTESETQEILKKWQQKEPTRFKFYRLDIPFNFSKINNDAVRQATGDYLLFLNNDTEVIHPDWIDAMVEQAQRPSIGAVGALLRYPDKIVQHAGVVVGIGHFAAHSHRMALETDPGYYGQVISISNYSAVTAACLMCRREVFEQVGGFDEQLAVAYNDVDFCLKLVEQGYRNIYLPHVVLYHYESKSRGYDTTPDKLQRFMQEVTIMRQRWQRYVDHDPCYNPNLTLSSSNYGLRQFAEVEISDVSLKFDDQVLDNCSIDEPEIKIYTGISQIRFKGWVLGQQEKVTAVQIIGNHGQVIKEIPANFYRPDVATLHPENLHSEFCGFCETLELINLSNQTELLFQAVLNDGTYAKFGQVKLKINP</sequence>
<organism evidence="3 4">
    <name type="scientific">Planktothrix pseudagardhii</name>
    <dbReference type="NCBI Taxonomy" id="132604"/>
    <lineage>
        <taxon>Bacteria</taxon>
        <taxon>Bacillati</taxon>
        <taxon>Cyanobacteriota</taxon>
        <taxon>Cyanophyceae</taxon>
        <taxon>Oscillatoriophycideae</taxon>
        <taxon>Oscillatoriales</taxon>
        <taxon>Microcoleaceae</taxon>
        <taxon>Planktothrix</taxon>
    </lineage>
</organism>
<gene>
    <name evidence="3" type="ORF">NO713_02425</name>
</gene>
<dbReference type="InterPro" id="IPR001173">
    <property type="entry name" value="Glyco_trans_2-like"/>
</dbReference>
<proteinExistence type="predicted"/>
<dbReference type="EMBL" id="LR882967">
    <property type="protein sequence ID" value="CAD5948893.1"/>
    <property type="molecule type" value="Genomic_DNA"/>
</dbReference>
<dbReference type="InterPro" id="IPR029044">
    <property type="entry name" value="Nucleotide-diphossugar_trans"/>
</dbReference>
<reference evidence="3" key="1">
    <citation type="submission" date="2020-09" db="EMBL/GenBank/DDBJ databases">
        <authorList>
            <person name="Blom J."/>
        </authorList>
    </citation>
    <scope>NUCLEOTIDE SEQUENCE</scope>
    <source>
        <strain evidence="3">No.713</strain>
    </source>
</reference>
<dbReference type="GO" id="GO:0016757">
    <property type="term" value="F:glycosyltransferase activity"/>
    <property type="evidence" value="ECO:0007669"/>
    <property type="project" value="UniProtKB-KW"/>
</dbReference>
<evidence type="ECO:0000256" key="1">
    <source>
        <dbReference type="SAM" id="MobiDB-lite"/>
    </source>
</evidence>
<dbReference type="PANTHER" id="PTHR43179">
    <property type="entry name" value="RHAMNOSYLTRANSFERASE WBBL"/>
    <property type="match status" value="1"/>
</dbReference>
<feature type="domain" description="Glycosyltransferase 2-like" evidence="2">
    <location>
        <begin position="63"/>
        <end position="189"/>
    </location>
</feature>
<dbReference type="CDD" id="cd04186">
    <property type="entry name" value="GT_2_like_c"/>
    <property type="match status" value="1"/>
</dbReference>
<accession>A0A9W4CKE5</accession>
<dbReference type="Gene3D" id="3.90.550.10">
    <property type="entry name" value="Spore Coat Polysaccharide Biosynthesis Protein SpsA, Chain A"/>
    <property type="match status" value="2"/>
</dbReference>
<dbReference type="SUPFAM" id="SSF53448">
    <property type="entry name" value="Nucleotide-diphospho-sugar transferases"/>
    <property type="match status" value="2"/>
</dbReference>
<evidence type="ECO:0000259" key="2">
    <source>
        <dbReference type="Pfam" id="PF00535"/>
    </source>
</evidence>